<proteinExistence type="predicted"/>
<evidence type="ECO:0000313" key="3">
    <source>
        <dbReference type="Proteomes" id="UP000294947"/>
    </source>
</evidence>
<dbReference type="Proteomes" id="UP000294947">
    <property type="component" value="Unassembled WGS sequence"/>
</dbReference>
<evidence type="ECO:0000313" key="2">
    <source>
        <dbReference type="EMBL" id="TDD53355.1"/>
    </source>
</evidence>
<sequence length="99" mass="11741">MAVDHTDDLSESRWHQLIDLRQPTHPQDAIGPWQRLIQQRLDASGDKYRYSKAITMLRKLRDAYRSIDHAADFDTYLGQLRERHKRKTSFIAKLYRAGM</sequence>
<organism evidence="2 3">
    <name type="scientific">Saccharopolyspora elongata</name>
    <dbReference type="NCBI Taxonomy" id="2530387"/>
    <lineage>
        <taxon>Bacteria</taxon>
        <taxon>Bacillati</taxon>
        <taxon>Actinomycetota</taxon>
        <taxon>Actinomycetes</taxon>
        <taxon>Pseudonocardiales</taxon>
        <taxon>Pseudonocardiaceae</taxon>
        <taxon>Saccharopolyspora</taxon>
    </lineage>
</organism>
<dbReference type="InterPro" id="IPR014893">
    <property type="entry name" value="Ku_PK_bind"/>
</dbReference>
<dbReference type="Gene3D" id="1.25.40.240">
    <property type="entry name" value="Ku, C-terminal domain"/>
    <property type="match status" value="1"/>
</dbReference>
<dbReference type="SUPFAM" id="SSF101420">
    <property type="entry name" value="C-terminal domain of Ku80"/>
    <property type="match status" value="1"/>
</dbReference>
<dbReference type="AlphaFoldDB" id="A0A4R4Z5J5"/>
<reference evidence="2 3" key="1">
    <citation type="submission" date="2019-03" db="EMBL/GenBank/DDBJ databases">
        <title>Draft genome sequences of novel Actinobacteria.</title>
        <authorList>
            <person name="Sahin N."/>
            <person name="Ay H."/>
            <person name="Saygin H."/>
        </authorList>
    </citation>
    <scope>NUCLEOTIDE SEQUENCE [LARGE SCALE GENOMIC DNA]</scope>
    <source>
        <strain evidence="2 3">7K502</strain>
    </source>
</reference>
<gene>
    <name evidence="2" type="ORF">E1288_09585</name>
</gene>
<keyword evidence="3" id="KW-1185">Reference proteome</keyword>
<name>A0A4R4Z5J5_9PSEU</name>
<comment type="caution">
    <text evidence="2">The sequence shown here is derived from an EMBL/GenBank/DDBJ whole genome shotgun (WGS) entry which is preliminary data.</text>
</comment>
<dbReference type="OrthoDB" id="3677745at2"/>
<protein>
    <recommendedName>
        <fullName evidence="1">Ku C-terminal domain-containing protein</fullName>
    </recommendedName>
</protein>
<dbReference type="EMBL" id="SMKW01000009">
    <property type="protein sequence ID" value="TDD53355.1"/>
    <property type="molecule type" value="Genomic_DNA"/>
</dbReference>
<dbReference type="InterPro" id="IPR036494">
    <property type="entry name" value="Ku_C_sf"/>
</dbReference>
<feature type="domain" description="Ku C-terminal" evidence="1">
    <location>
        <begin position="14"/>
        <end position="90"/>
    </location>
</feature>
<dbReference type="Pfam" id="PF08785">
    <property type="entry name" value="Ku_PK_bind"/>
    <property type="match status" value="1"/>
</dbReference>
<evidence type="ECO:0000259" key="1">
    <source>
        <dbReference type="Pfam" id="PF08785"/>
    </source>
</evidence>
<accession>A0A4R4Z5J5</accession>